<dbReference type="SUPFAM" id="SSF51735">
    <property type="entry name" value="NAD(P)-binding Rossmann-fold domains"/>
    <property type="match status" value="1"/>
</dbReference>
<evidence type="ECO:0000313" key="5">
    <source>
        <dbReference type="Proteomes" id="UP000216101"/>
    </source>
</evidence>
<comment type="similarity">
    <text evidence="1">Belongs to the short-chain dehydrogenases/reductases (SDR) family.</text>
</comment>
<dbReference type="PRINTS" id="PR00081">
    <property type="entry name" value="GDHRDH"/>
</dbReference>
<evidence type="ECO:0000259" key="3">
    <source>
        <dbReference type="SMART" id="SM00822"/>
    </source>
</evidence>
<keyword evidence="5" id="KW-1185">Reference proteome</keyword>
<dbReference type="EMBL" id="NHNI01000001">
    <property type="protein sequence ID" value="OZY87734.1"/>
    <property type="molecule type" value="Genomic_DNA"/>
</dbReference>
<evidence type="ECO:0000313" key="4">
    <source>
        <dbReference type="EMBL" id="OZY87734.1"/>
    </source>
</evidence>
<dbReference type="GO" id="GO:0016491">
    <property type="term" value="F:oxidoreductase activity"/>
    <property type="evidence" value="ECO:0007669"/>
    <property type="project" value="UniProtKB-KW"/>
</dbReference>
<dbReference type="Pfam" id="PF13561">
    <property type="entry name" value="adh_short_C2"/>
    <property type="match status" value="1"/>
</dbReference>
<evidence type="ECO:0000256" key="1">
    <source>
        <dbReference type="ARBA" id="ARBA00006484"/>
    </source>
</evidence>
<dbReference type="CDD" id="cd05233">
    <property type="entry name" value="SDR_c"/>
    <property type="match status" value="1"/>
</dbReference>
<reference evidence="5" key="1">
    <citation type="submission" date="2017-05" db="EMBL/GenBank/DDBJ databases">
        <authorList>
            <person name="Barney B.M."/>
        </authorList>
    </citation>
    <scope>NUCLEOTIDE SEQUENCE [LARGE SCALE GENOMIC DNA]</scope>
    <source>
        <strain evidence="5">PSBB022</strain>
    </source>
</reference>
<proteinExistence type="inferred from homology"/>
<dbReference type="InterPro" id="IPR051122">
    <property type="entry name" value="SDR_DHRS6-like"/>
</dbReference>
<keyword evidence="2" id="KW-0560">Oxidoreductase</keyword>
<gene>
    <name evidence="4" type="ORF">CBP51_12480</name>
</gene>
<dbReference type="InterPro" id="IPR002347">
    <property type="entry name" value="SDR_fam"/>
</dbReference>
<dbReference type="RefSeq" id="WP_094985079.1">
    <property type="nucleotide sequence ID" value="NZ_NHNI01000001.1"/>
</dbReference>
<dbReference type="PANTHER" id="PTHR43477">
    <property type="entry name" value="DIHYDROANTICAPSIN 7-DEHYDROGENASE"/>
    <property type="match status" value="1"/>
</dbReference>
<dbReference type="AlphaFoldDB" id="A0A266QCV5"/>
<dbReference type="Gene3D" id="3.40.50.720">
    <property type="entry name" value="NAD(P)-binding Rossmann-like Domain"/>
    <property type="match status" value="1"/>
</dbReference>
<dbReference type="InterPro" id="IPR036291">
    <property type="entry name" value="NAD(P)-bd_dom_sf"/>
</dbReference>
<name>A0A266QCV5_9GAMM</name>
<feature type="domain" description="Ketoreductase" evidence="3">
    <location>
        <begin position="2"/>
        <end position="163"/>
    </location>
</feature>
<organism evidence="4 5">
    <name type="scientific">Cellvibrio mixtus</name>
    <dbReference type="NCBI Taxonomy" id="39650"/>
    <lineage>
        <taxon>Bacteria</taxon>
        <taxon>Pseudomonadati</taxon>
        <taxon>Pseudomonadota</taxon>
        <taxon>Gammaproteobacteria</taxon>
        <taxon>Cellvibrionales</taxon>
        <taxon>Cellvibrionaceae</taxon>
        <taxon>Cellvibrio</taxon>
    </lineage>
</organism>
<dbReference type="SMART" id="SM00822">
    <property type="entry name" value="PKS_KR"/>
    <property type="match status" value="1"/>
</dbReference>
<dbReference type="Proteomes" id="UP000216101">
    <property type="component" value="Unassembled WGS sequence"/>
</dbReference>
<accession>A0A266QCV5</accession>
<dbReference type="InterPro" id="IPR057326">
    <property type="entry name" value="KR_dom"/>
</dbReference>
<dbReference type="PANTHER" id="PTHR43477:SF1">
    <property type="entry name" value="DIHYDROANTICAPSIN 7-DEHYDROGENASE"/>
    <property type="match status" value="1"/>
</dbReference>
<comment type="caution">
    <text evidence="4">The sequence shown here is derived from an EMBL/GenBank/DDBJ whole genome shotgun (WGS) entry which is preliminary data.</text>
</comment>
<protein>
    <submittedName>
        <fullName evidence="4">Oxidoreductase</fullName>
    </submittedName>
</protein>
<evidence type="ECO:0000256" key="2">
    <source>
        <dbReference type="ARBA" id="ARBA00023002"/>
    </source>
</evidence>
<sequence>MSNYLIVGGTRGIGRALAEQLLAQGHSVTLWARTAVDVAGASLVINDPSVQVPDTSGLPEVLDGVVYCPGSINLKPFARLSADDFVQDFHINLLGAVRTLQAVAPLLKKSSNASVVLFSTVAVAMGMPFHASIAASKGAVEGLVKSVAAEWAPAIRVNGIAPSLTNTSLAEKLINSPEKRDAAAKRHPLQDLGDPADIAAMAAFLLSPHARWMTGQIIGMDGGMSAIKS</sequence>